<evidence type="ECO:0000313" key="1">
    <source>
        <dbReference type="EMBL" id="KAK5907946.1"/>
    </source>
</evidence>
<proteinExistence type="predicted"/>
<dbReference type="Proteomes" id="UP001331515">
    <property type="component" value="Unassembled WGS sequence"/>
</dbReference>
<accession>A0AAN8CQ08</accession>
<evidence type="ECO:0000313" key="2">
    <source>
        <dbReference type="Proteomes" id="UP001331515"/>
    </source>
</evidence>
<comment type="caution">
    <text evidence="1">The sequence shown here is derived from an EMBL/GenBank/DDBJ whole genome shotgun (WGS) entry which is preliminary data.</text>
</comment>
<sequence>MWMNCGSPAVAEHHVVAGLVQPGREETDRDVTRSREEDTWLFLLIKLISALICVDQQLAPAVLSPETSEVLCLFH</sequence>
<keyword evidence="2" id="KW-1185">Reference proteome</keyword>
<dbReference type="AlphaFoldDB" id="A0AAN8CQ08"/>
<gene>
    <name evidence="1" type="ORF">CgunFtcFv8_016045</name>
</gene>
<organism evidence="1 2">
    <name type="scientific">Champsocephalus gunnari</name>
    <name type="common">Mackerel icefish</name>
    <dbReference type="NCBI Taxonomy" id="52237"/>
    <lineage>
        <taxon>Eukaryota</taxon>
        <taxon>Metazoa</taxon>
        <taxon>Chordata</taxon>
        <taxon>Craniata</taxon>
        <taxon>Vertebrata</taxon>
        <taxon>Euteleostomi</taxon>
        <taxon>Actinopterygii</taxon>
        <taxon>Neopterygii</taxon>
        <taxon>Teleostei</taxon>
        <taxon>Neoteleostei</taxon>
        <taxon>Acanthomorphata</taxon>
        <taxon>Eupercaria</taxon>
        <taxon>Perciformes</taxon>
        <taxon>Notothenioidei</taxon>
        <taxon>Channichthyidae</taxon>
        <taxon>Champsocephalus</taxon>
    </lineage>
</organism>
<protein>
    <submittedName>
        <fullName evidence="1">Uncharacterized protein</fullName>
    </submittedName>
</protein>
<reference evidence="1 2" key="1">
    <citation type="journal article" date="2023" name="Mol. Biol. Evol.">
        <title>Genomics of Secondarily Temperate Adaptation in the Only Non-Antarctic Icefish.</title>
        <authorList>
            <person name="Rivera-Colon A.G."/>
            <person name="Rayamajhi N."/>
            <person name="Minhas B.F."/>
            <person name="Madrigal G."/>
            <person name="Bilyk K.T."/>
            <person name="Yoon V."/>
            <person name="Hune M."/>
            <person name="Gregory S."/>
            <person name="Cheng C.H.C."/>
            <person name="Catchen J.M."/>
        </authorList>
    </citation>
    <scope>NUCLEOTIDE SEQUENCE [LARGE SCALE GENOMIC DNA]</scope>
    <source>
        <tissue evidence="1">White muscle</tissue>
    </source>
</reference>
<dbReference type="EMBL" id="JAURVH010001529">
    <property type="protein sequence ID" value="KAK5907946.1"/>
    <property type="molecule type" value="Genomic_DNA"/>
</dbReference>
<name>A0AAN8CQ08_CHAGU</name>